<keyword evidence="2" id="KW-0812">Transmembrane</keyword>
<evidence type="ECO:0000256" key="2">
    <source>
        <dbReference type="SAM" id="Phobius"/>
    </source>
</evidence>
<accession>A0A6T7QXK0</accession>
<feature type="region of interest" description="Disordered" evidence="1">
    <location>
        <begin position="574"/>
        <end position="594"/>
    </location>
</feature>
<organism evidence="3">
    <name type="scientific">Hanusia phi</name>
    <dbReference type="NCBI Taxonomy" id="3032"/>
    <lineage>
        <taxon>Eukaryota</taxon>
        <taxon>Cryptophyceae</taxon>
        <taxon>Pyrenomonadales</taxon>
        <taxon>Geminigeraceae</taxon>
        <taxon>Hanusia</taxon>
    </lineage>
</organism>
<feature type="compositionally biased region" description="Basic and acidic residues" evidence="1">
    <location>
        <begin position="110"/>
        <end position="121"/>
    </location>
</feature>
<proteinExistence type="predicted"/>
<sequence>MVKASMATYGATSGLWPPSFPHRRSSAGLVAGIGTVMVVASVLLVSTSSHVQLLQWIPVMSSMPLYPAPATEPVSALASVPQAGGRLEVQSMEAKDKQLAETQARLKSLEEEVSQERKEVQRAISSSKSTPATGSPDVRTRKEEAAKQAAGLPWHPLMGTDISFVPTVDYPEVMKGAWHSKELSSEEEAAGRSSSGLQGMQGLPWKEGMGTDISFIPTSDFPEVMRYSWHDKEVPPGLEPSEQKTQEMRLVKSRSAAGGEEKSENRMRFDKALKSFLSDGSAKRSAVVQGNQKTLKDYNFDGEAEEGKDEWSSGLKYKGGPCSVPGACNHGKFFYKGDESYMAGRHARYAAEGASSKEEEGVEKSRSPGEEEGLEDAQLMNSMDDYVSSEDAQMHDLLTSSAPRVDHFGHLAPNSIANQEIMYGPWYHQVEANLVGHPIHPEGKGRRITPEEVKEAQERAGAEFYKDYYPATELGDDQIGGADEEVPVAQARKEEASLAEDHLGSLEPDSVENQRILNGKYWKELRRDGLRDRVVEEEEGERQLVGATRDRTLADHVTDFHFYSLPRNEKKIFTGTDEDMEEKVGTLGSDSKYM</sequence>
<feature type="compositionally biased region" description="Polar residues" evidence="1">
    <location>
        <begin position="123"/>
        <end position="133"/>
    </location>
</feature>
<feature type="region of interest" description="Disordered" evidence="1">
    <location>
        <begin position="351"/>
        <end position="376"/>
    </location>
</feature>
<feature type="compositionally biased region" description="Basic and acidic residues" evidence="1">
    <location>
        <begin position="355"/>
        <end position="369"/>
    </location>
</feature>
<keyword evidence="2" id="KW-0472">Membrane</keyword>
<feature type="transmembrane region" description="Helical" evidence="2">
    <location>
        <begin position="27"/>
        <end position="45"/>
    </location>
</feature>
<reference evidence="3" key="1">
    <citation type="submission" date="2021-01" db="EMBL/GenBank/DDBJ databases">
        <authorList>
            <person name="Corre E."/>
            <person name="Pelletier E."/>
            <person name="Niang G."/>
            <person name="Scheremetjew M."/>
            <person name="Finn R."/>
            <person name="Kale V."/>
            <person name="Holt S."/>
            <person name="Cochrane G."/>
            <person name="Meng A."/>
            <person name="Brown T."/>
            <person name="Cohen L."/>
        </authorList>
    </citation>
    <scope>NUCLEOTIDE SEQUENCE</scope>
    <source>
        <strain evidence="3">CCMP325</strain>
    </source>
</reference>
<evidence type="ECO:0000313" key="4">
    <source>
        <dbReference type="EMBL" id="CAD8488026.1"/>
    </source>
</evidence>
<evidence type="ECO:0000256" key="1">
    <source>
        <dbReference type="SAM" id="MobiDB-lite"/>
    </source>
</evidence>
<dbReference type="EMBL" id="HBEO01018459">
    <property type="protein sequence ID" value="CAD8488009.1"/>
    <property type="molecule type" value="Transcribed_RNA"/>
</dbReference>
<dbReference type="EMBL" id="HBEO01018470">
    <property type="protein sequence ID" value="CAD8488026.1"/>
    <property type="molecule type" value="Transcribed_RNA"/>
</dbReference>
<dbReference type="AlphaFoldDB" id="A0A6T7QXK0"/>
<protein>
    <submittedName>
        <fullName evidence="3">Uncharacterized protein</fullName>
    </submittedName>
</protein>
<name>A0A6T7QXK0_9CRYP</name>
<gene>
    <name evidence="3" type="ORF">HPHI1048_LOCUS12594</name>
    <name evidence="4" type="ORF">HPHI1048_LOCUS12604</name>
</gene>
<feature type="region of interest" description="Disordered" evidence="1">
    <location>
        <begin position="110"/>
        <end position="149"/>
    </location>
</feature>
<feature type="region of interest" description="Disordered" evidence="1">
    <location>
        <begin position="181"/>
        <end position="201"/>
    </location>
</feature>
<keyword evidence="2" id="KW-1133">Transmembrane helix</keyword>
<evidence type="ECO:0000313" key="3">
    <source>
        <dbReference type="EMBL" id="CAD8488009.1"/>
    </source>
</evidence>